<evidence type="ECO:0000256" key="4">
    <source>
        <dbReference type="ARBA" id="ARBA00023224"/>
    </source>
</evidence>
<dbReference type="PANTHER" id="PTHR32089">
    <property type="entry name" value="METHYL-ACCEPTING CHEMOTAXIS PROTEIN MCPB"/>
    <property type="match status" value="1"/>
</dbReference>
<reference evidence="10 11" key="1">
    <citation type="submission" date="2018-10" db="EMBL/GenBank/DDBJ databases">
        <title>Genome Sequence of Cohnella sp.</title>
        <authorList>
            <person name="Srinivasan S."/>
            <person name="Kim M.K."/>
        </authorList>
    </citation>
    <scope>NUCLEOTIDE SEQUENCE [LARGE SCALE GENOMIC DNA]</scope>
    <source>
        <strain evidence="10 11">18JY8-7</strain>
    </source>
</reference>
<keyword evidence="7" id="KW-0812">Transmembrane</keyword>
<dbReference type="Pfam" id="PF00015">
    <property type="entry name" value="MCPsignal"/>
    <property type="match status" value="1"/>
</dbReference>
<dbReference type="SMART" id="SM00304">
    <property type="entry name" value="HAMP"/>
    <property type="match status" value="1"/>
</dbReference>
<evidence type="ECO:0000256" key="1">
    <source>
        <dbReference type="ARBA" id="ARBA00004236"/>
    </source>
</evidence>
<gene>
    <name evidence="10" type="ORF">EAV92_02350</name>
</gene>
<protein>
    <submittedName>
        <fullName evidence="10">Methyl-accepting chemotaxis protein</fullName>
    </submittedName>
</protein>
<proteinExistence type="inferred from homology"/>
<feature type="domain" description="Methyl-accepting transducer" evidence="8">
    <location>
        <begin position="399"/>
        <end position="649"/>
    </location>
</feature>
<keyword evidence="7" id="KW-1133">Transmembrane helix</keyword>
<evidence type="ECO:0000313" key="10">
    <source>
        <dbReference type="EMBL" id="AYQ71523.1"/>
    </source>
</evidence>
<feature type="domain" description="HAMP" evidence="9">
    <location>
        <begin position="321"/>
        <end position="373"/>
    </location>
</feature>
<evidence type="ECO:0000313" key="11">
    <source>
        <dbReference type="Proteomes" id="UP000269097"/>
    </source>
</evidence>
<comment type="subcellular location">
    <subcellularLocation>
        <location evidence="1">Cell membrane</location>
    </subcellularLocation>
</comment>
<organism evidence="10 11">
    <name type="scientific">Cohnella candidum</name>
    <dbReference type="NCBI Taxonomy" id="2674991"/>
    <lineage>
        <taxon>Bacteria</taxon>
        <taxon>Bacillati</taxon>
        <taxon>Bacillota</taxon>
        <taxon>Bacilli</taxon>
        <taxon>Bacillales</taxon>
        <taxon>Paenibacillaceae</taxon>
        <taxon>Cohnella</taxon>
    </lineage>
</organism>
<dbReference type="PANTHER" id="PTHR32089:SF112">
    <property type="entry name" value="LYSOZYME-LIKE PROTEIN-RELATED"/>
    <property type="match status" value="1"/>
</dbReference>
<feature type="transmembrane region" description="Helical" evidence="7">
    <location>
        <begin position="20"/>
        <end position="40"/>
    </location>
</feature>
<dbReference type="PROSITE" id="PS50111">
    <property type="entry name" value="CHEMOTAXIS_TRANSDUC_2"/>
    <property type="match status" value="1"/>
</dbReference>
<dbReference type="InterPro" id="IPR004089">
    <property type="entry name" value="MCPsignal_dom"/>
</dbReference>
<evidence type="ECO:0000256" key="5">
    <source>
        <dbReference type="ARBA" id="ARBA00029447"/>
    </source>
</evidence>
<evidence type="ECO:0000256" key="6">
    <source>
        <dbReference type="PROSITE-ProRule" id="PRU00284"/>
    </source>
</evidence>
<dbReference type="Proteomes" id="UP000269097">
    <property type="component" value="Chromosome"/>
</dbReference>
<dbReference type="EMBL" id="CP033433">
    <property type="protein sequence ID" value="AYQ71523.1"/>
    <property type="molecule type" value="Genomic_DNA"/>
</dbReference>
<dbReference type="Gene3D" id="1.10.8.500">
    <property type="entry name" value="HAMP domain in histidine kinase"/>
    <property type="match status" value="1"/>
</dbReference>
<evidence type="ECO:0000256" key="7">
    <source>
        <dbReference type="SAM" id="Phobius"/>
    </source>
</evidence>
<comment type="similarity">
    <text evidence="5">Belongs to the methyl-accepting chemotaxis (MCP) protein family.</text>
</comment>
<dbReference type="InterPro" id="IPR003660">
    <property type="entry name" value="HAMP_dom"/>
</dbReference>
<evidence type="ECO:0000256" key="2">
    <source>
        <dbReference type="ARBA" id="ARBA00022475"/>
    </source>
</evidence>
<dbReference type="RefSeq" id="WP_123039586.1">
    <property type="nucleotide sequence ID" value="NZ_CP033433.1"/>
</dbReference>
<name>A0A3G3JTG6_9BACL</name>
<dbReference type="Gene3D" id="1.10.287.950">
    <property type="entry name" value="Methyl-accepting chemotaxis protein"/>
    <property type="match status" value="1"/>
</dbReference>
<dbReference type="Pfam" id="PF00672">
    <property type="entry name" value="HAMP"/>
    <property type="match status" value="1"/>
</dbReference>
<dbReference type="CDD" id="cd06225">
    <property type="entry name" value="HAMP"/>
    <property type="match status" value="1"/>
</dbReference>
<evidence type="ECO:0000256" key="3">
    <source>
        <dbReference type="ARBA" id="ARBA00023136"/>
    </source>
</evidence>
<sequence>MWTRAGRFKGNPLKSVGMKLFLVFFVSITAFVAVLGTASYQTSKKMLQNKVTDASLQTIVQTGSKLDLFFAQLNSLAKQISGDSEIADALLAYDKSEAGSDSSLDAVDAVQRKTSLILSDGDLIYAWGIYETDGTEITGSSTRGAATDAEWLKKTAEADGDAAWFQTAKEGYLNKGGNSAFAVGMLLKSASEGAKPKVLGIEFKMAKLEALMNDVNLGAGSQKYVVSADDHMVYTVNPEQLADPSPVRTGGGSDAKTLDAAVAGTDSLVVVSPIQSTGWYAVGTLPKKELYKETKSILNMTLLMVAAAIAVALGTGYAVVRMIGTPLRSLAQMMKQGANGDLSIRAKMRRSDEIGELADNFNAMIGNLSELVNRAKSSADQVRVTSQDLSEASRRTALAAKEIAVATEEIASGATSLSMEAERGIEVVERIGSQMRNMRAASDEMGRNAADVRAAGEQGAEYMKDLLDKTQVTEDLTRSMAENVRLLKESASSIRKILEVLESMTKQTNILSLNAAIEASRAGAAGKGFMVVADEIRKLADQSRQSIDVVGQITDRIHGEIDAVVGSLAAAYPVFEAQTASVKRADEIFARVGERMDGFADRVALVLEAVRELEATQGILSDAMGSVTAVAQQSSATTEQVASLSSEQSGIGEGLVGLSGKLDRLSAELHDSLGKFVSAEGGDNEGGLAS</sequence>
<dbReference type="PROSITE" id="PS50885">
    <property type="entry name" value="HAMP"/>
    <property type="match status" value="1"/>
</dbReference>
<keyword evidence="3 7" id="KW-0472">Membrane</keyword>
<dbReference type="Gene3D" id="3.30.450.20">
    <property type="entry name" value="PAS domain"/>
    <property type="match status" value="1"/>
</dbReference>
<keyword evidence="2" id="KW-1003">Cell membrane</keyword>
<evidence type="ECO:0000259" key="9">
    <source>
        <dbReference type="PROSITE" id="PS50885"/>
    </source>
</evidence>
<keyword evidence="11" id="KW-1185">Reference proteome</keyword>
<dbReference type="GO" id="GO:0007165">
    <property type="term" value="P:signal transduction"/>
    <property type="evidence" value="ECO:0007669"/>
    <property type="project" value="UniProtKB-KW"/>
</dbReference>
<evidence type="ECO:0000259" key="8">
    <source>
        <dbReference type="PROSITE" id="PS50111"/>
    </source>
</evidence>
<accession>A0A3G3JTG6</accession>
<dbReference type="SMART" id="SM00283">
    <property type="entry name" value="MA"/>
    <property type="match status" value="1"/>
</dbReference>
<dbReference type="SUPFAM" id="SSF58104">
    <property type="entry name" value="Methyl-accepting chemotaxis protein (MCP) signaling domain"/>
    <property type="match status" value="1"/>
</dbReference>
<dbReference type="AlphaFoldDB" id="A0A3G3JTG6"/>
<dbReference type="KEGG" id="coh:EAV92_02350"/>
<keyword evidence="4 6" id="KW-0807">Transducer</keyword>
<feature type="transmembrane region" description="Helical" evidence="7">
    <location>
        <begin position="297"/>
        <end position="320"/>
    </location>
</feature>
<dbReference type="GO" id="GO:0005886">
    <property type="term" value="C:plasma membrane"/>
    <property type="evidence" value="ECO:0007669"/>
    <property type="project" value="UniProtKB-SubCell"/>
</dbReference>